<feature type="domain" description="Knr4/Smi1-like" evidence="1">
    <location>
        <begin position="23"/>
        <end position="157"/>
    </location>
</feature>
<dbReference type="InterPro" id="IPR037883">
    <property type="entry name" value="Knr4/Smi1-like_sf"/>
</dbReference>
<keyword evidence="3" id="KW-1185">Reference proteome</keyword>
<dbReference type="SMART" id="SM00860">
    <property type="entry name" value="SMI1_KNR4"/>
    <property type="match status" value="1"/>
</dbReference>
<comment type="caution">
    <text evidence="2">The sequence shown here is derived from an EMBL/GenBank/DDBJ whole genome shotgun (WGS) entry which is preliminary data.</text>
</comment>
<evidence type="ECO:0000313" key="3">
    <source>
        <dbReference type="Proteomes" id="UP000319103"/>
    </source>
</evidence>
<dbReference type="SUPFAM" id="SSF160631">
    <property type="entry name" value="SMI1/KNR4-like"/>
    <property type="match status" value="1"/>
</dbReference>
<dbReference type="Gene3D" id="3.40.1580.10">
    <property type="entry name" value="SMI1/KNR4-like"/>
    <property type="match status" value="1"/>
</dbReference>
<name>A0A540WEY0_9ACTN</name>
<gene>
    <name evidence="2" type="ORF">E6W39_19375</name>
</gene>
<proteinExistence type="predicted"/>
<dbReference type="Proteomes" id="UP000319103">
    <property type="component" value="Unassembled WGS sequence"/>
</dbReference>
<dbReference type="AlphaFoldDB" id="A0A540WEY0"/>
<evidence type="ECO:0000259" key="1">
    <source>
        <dbReference type="SMART" id="SM00860"/>
    </source>
</evidence>
<dbReference type="Pfam" id="PF09346">
    <property type="entry name" value="SMI1_KNR4"/>
    <property type="match status" value="1"/>
</dbReference>
<organism evidence="2 3">
    <name type="scientific">Kitasatospora acidiphila</name>
    <dbReference type="NCBI Taxonomy" id="2567942"/>
    <lineage>
        <taxon>Bacteria</taxon>
        <taxon>Bacillati</taxon>
        <taxon>Actinomycetota</taxon>
        <taxon>Actinomycetes</taxon>
        <taxon>Kitasatosporales</taxon>
        <taxon>Streptomycetaceae</taxon>
        <taxon>Kitasatospora</taxon>
    </lineage>
</organism>
<protein>
    <submittedName>
        <fullName evidence="2">SMI1/KNR4 family protein</fullName>
    </submittedName>
</protein>
<evidence type="ECO:0000313" key="2">
    <source>
        <dbReference type="EMBL" id="TQF07447.1"/>
    </source>
</evidence>
<dbReference type="EMBL" id="VIGB01000003">
    <property type="protein sequence ID" value="TQF07447.1"/>
    <property type="molecule type" value="Genomic_DNA"/>
</dbReference>
<accession>A0A540WEY0</accession>
<dbReference type="OrthoDB" id="1190024at2"/>
<sequence>MSQQDPERRRFGADYHDYRLRSPLEEEAIRAFEQRLGIALPEAFRSFVRHVADGGAGPDYGVVGLTEEIDDEEALYGLRQECLQPGFLAAPFSYSEKTARPYSLRGTLVIGEVGCGMFSRLVVTGPCAGQVWLDDPDWGGFMPGPDFREWYSEWLASDPPRRGGGPS</sequence>
<reference evidence="2 3" key="1">
    <citation type="submission" date="2019-06" db="EMBL/GenBank/DDBJ databases">
        <title>Description of Kitasatospora acidophila sp. nov. isolated from pine grove soil, and reclassification of Streptomyces novaecaesareae to Kitasatospora novaeceasareae comb. nov.</title>
        <authorList>
            <person name="Kim M.J."/>
        </authorList>
    </citation>
    <scope>NUCLEOTIDE SEQUENCE [LARGE SCALE GENOMIC DNA]</scope>
    <source>
        <strain evidence="2 3">MMS16-CNU292</strain>
    </source>
</reference>
<dbReference type="InterPro" id="IPR018958">
    <property type="entry name" value="Knr4/Smi1-like_dom"/>
</dbReference>